<name>A0A2W1NJZ0_9FLAO</name>
<accession>A0A2W1NJZ0</accession>
<dbReference type="EMBL" id="QKSB01000014">
    <property type="protein sequence ID" value="PZE15942.1"/>
    <property type="molecule type" value="Genomic_DNA"/>
</dbReference>
<evidence type="ECO:0000313" key="2">
    <source>
        <dbReference type="Proteomes" id="UP000249248"/>
    </source>
</evidence>
<reference evidence="1 2" key="1">
    <citation type="submission" date="2018-06" db="EMBL/GenBank/DDBJ databases">
        <title>The draft genome sequence of Crocinitomix sp. SM1701.</title>
        <authorList>
            <person name="Zhang X."/>
        </authorList>
    </citation>
    <scope>NUCLEOTIDE SEQUENCE [LARGE SCALE GENOMIC DNA]</scope>
    <source>
        <strain evidence="1 2">SM1701</strain>
    </source>
</reference>
<protein>
    <submittedName>
        <fullName evidence="1">Uncharacterized protein</fullName>
    </submittedName>
</protein>
<keyword evidence="2" id="KW-1185">Reference proteome</keyword>
<sequence>MFWTAGFGVGVLHVFWDEINKFGPTVNASLTLNFRISKRIYIETAPLFVILPINRIYYSPIKTNDINHFYAVSAIPIGLKVKL</sequence>
<dbReference type="AlphaFoldDB" id="A0A2W1NJZ0"/>
<proteinExistence type="predicted"/>
<dbReference type="RefSeq" id="WP_111064444.1">
    <property type="nucleotide sequence ID" value="NZ_JBHUCU010000012.1"/>
</dbReference>
<evidence type="ECO:0000313" key="1">
    <source>
        <dbReference type="EMBL" id="PZE15942.1"/>
    </source>
</evidence>
<organism evidence="1 2">
    <name type="scientific">Putridiphycobacter roseus</name>
    <dbReference type="NCBI Taxonomy" id="2219161"/>
    <lineage>
        <taxon>Bacteria</taxon>
        <taxon>Pseudomonadati</taxon>
        <taxon>Bacteroidota</taxon>
        <taxon>Flavobacteriia</taxon>
        <taxon>Flavobacteriales</taxon>
        <taxon>Crocinitomicaceae</taxon>
        <taxon>Putridiphycobacter</taxon>
    </lineage>
</organism>
<dbReference type="Proteomes" id="UP000249248">
    <property type="component" value="Unassembled WGS sequence"/>
</dbReference>
<comment type="caution">
    <text evidence="1">The sequence shown here is derived from an EMBL/GenBank/DDBJ whole genome shotgun (WGS) entry which is preliminary data.</text>
</comment>
<gene>
    <name evidence="1" type="ORF">DNU06_15660</name>
</gene>